<reference evidence="1 2" key="1">
    <citation type="submission" date="2018-01" db="EMBL/GenBank/DDBJ databases">
        <title>Bacillus asahii Genome sequencing and assembly.</title>
        <authorList>
            <person name="Jiang H."/>
            <person name="Feng Y."/>
            <person name="Zhao F."/>
            <person name="Lin X."/>
        </authorList>
    </citation>
    <scope>NUCLEOTIDE SEQUENCE [LARGE SCALE GENOMIC DNA]</scope>
    <source>
        <strain evidence="1 2">OM18</strain>
    </source>
</reference>
<proteinExistence type="predicted"/>
<gene>
    <name evidence="1" type="ORF">BAOM_2960</name>
</gene>
<dbReference type="RefSeq" id="WP_127760718.1">
    <property type="nucleotide sequence ID" value="NZ_CP026095.1"/>
</dbReference>
<dbReference type="Proteomes" id="UP000283095">
    <property type="component" value="Chromosome"/>
</dbReference>
<protein>
    <submittedName>
        <fullName evidence="1">Uncharacterized protein</fullName>
    </submittedName>
</protein>
<dbReference type="AlphaFoldDB" id="A0A3T0KT01"/>
<name>A0A3T0KT01_9BACI</name>
<sequence>MNFKLDENFVIITDPRNFTLHKLHEVNKRNGETEKDWKDIGYYWTFRGVLHRYVNEVLRDEEYTDVKQLLSKVDELHNKIEEIGEQLKVNAEQVHEYYSK</sequence>
<evidence type="ECO:0000313" key="2">
    <source>
        <dbReference type="Proteomes" id="UP000283095"/>
    </source>
</evidence>
<accession>A0A3T0KT01</accession>
<dbReference type="EMBL" id="CP026095">
    <property type="protein sequence ID" value="AZV43569.1"/>
    <property type="molecule type" value="Genomic_DNA"/>
</dbReference>
<evidence type="ECO:0000313" key="1">
    <source>
        <dbReference type="EMBL" id="AZV43569.1"/>
    </source>
</evidence>
<organism evidence="1 2">
    <name type="scientific">Peribacillus asahii</name>
    <dbReference type="NCBI Taxonomy" id="228899"/>
    <lineage>
        <taxon>Bacteria</taxon>
        <taxon>Bacillati</taxon>
        <taxon>Bacillota</taxon>
        <taxon>Bacilli</taxon>
        <taxon>Bacillales</taxon>
        <taxon>Bacillaceae</taxon>
        <taxon>Peribacillus</taxon>
    </lineage>
</organism>
<dbReference type="KEGG" id="pasa:BAOM_2960"/>